<dbReference type="GO" id="GO:0016301">
    <property type="term" value="F:kinase activity"/>
    <property type="evidence" value="ECO:0007669"/>
    <property type="project" value="InterPro"/>
</dbReference>
<name>K1T7C9_9ZZZZ</name>
<dbReference type="InterPro" id="IPR010488">
    <property type="entry name" value="Zeta_toxin_domain"/>
</dbReference>
<evidence type="ECO:0000256" key="1">
    <source>
        <dbReference type="ARBA" id="ARBA00022741"/>
    </source>
</evidence>
<feature type="domain" description="Zeta toxin" evidence="3">
    <location>
        <begin position="33"/>
        <end position="97"/>
    </location>
</feature>
<dbReference type="Pfam" id="PF06414">
    <property type="entry name" value="Zeta_toxin"/>
    <property type="match status" value="1"/>
</dbReference>
<dbReference type="Gene3D" id="3.40.50.300">
    <property type="entry name" value="P-loop containing nucleotide triphosphate hydrolases"/>
    <property type="match status" value="1"/>
</dbReference>
<proteinExistence type="predicted"/>
<keyword evidence="1" id="KW-0547">Nucleotide-binding</keyword>
<dbReference type="GO" id="GO:0005524">
    <property type="term" value="F:ATP binding"/>
    <property type="evidence" value="ECO:0007669"/>
    <property type="project" value="UniProtKB-KW"/>
</dbReference>
<dbReference type="InterPro" id="IPR027417">
    <property type="entry name" value="P-loop_NTPase"/>
</dbReference>
<accession>K1T7C9</accession>
<gene>
    <name evidence="4" type="ORF">OBE_04615</name>
</gene>
<dbReference type="EMBL" id="AJWZ01003142">
    <property type="protein sequence ID" value="EKC69037.1"/>
    <property type="molecule type" value="Genomic_DNA"/>
</dbReference>
<comment type="caution">
    <text evidence="4">The sequence shown here is derived from an EMBL/GenBank/DDBJ whole genome shotgun (WGS) entry which is preliminary data.</text>
</comment>
<reference evidence="4" key="1">
    <citation type="journal article" date="2013" name="Environ. Microbiol.">
        <title>Microbiota from the distal guts of lean and obese adolescents exhibit partial functional redundancy besides clear differences in community structure.</title>
        <authorList>
            <person name="Ferrer M."/>
            <person name="Ruiz A."/>
            <person name="Lanza F."/>
            <person name="Haange S.B."/>
            <person name="Oberbach A."/>
            <person name="Till H."/>
            <person name="Bargiela R."/>
            <person name="Campoy C."/>
            <person name="Segura M.T."/>
            <person name="Richter M."/>
            <person name="von Bergen M."/>
            <person name="Seifert J."/>
            <person name="Suarez A."/>
        </authorList>
    </citation>
    <scope>NUCLEOTIDE SEQUENCE</scope>
</reference>
<evidence type="ECO:0000313" key="4">
    <source>
        <dbReference type="EMBL" id="EKC69037.1"/>
    </source>
</evidence>
<feature type="non-terminal residue" evidence="4">
    <location>
        <position position="1"/>
    </location>
</feature>
<sequence length="102" mass="11520">ELAERMRQSRLSDEDYLATLFLSMYDAFYDKASSMSPTASVLIAQTGAGKTNLRKILLQRNPNSIIINSDSYKKFRPDADELQKKDPTHFGALTGIDSYDHD</sequence>
<protein>
    <submittedName>
        <fullName evidence="4">Zeta toxin</fullName>
    </submittedName>
</protein>
<evidence type="ECO:0000256" key="2">
    <source>
        <dbReference type="ARBA" id="ARBA00022840"/>
    </source>
</evidence>
<dbReference type="AlphaFoldDB" id="K1T7C9"/>
<organism evidence="4">
    <name type="scientific">human gut metagenome</name>
    <dbReference type="NCBI Taxonomy" id="408170"/>
    <lineage>
        <taxon>unclassified sequences</taxon>
        <taxon>metagenomes</taxon>
        <taxon>organismal metagenomes</taxon>
    </lineage>
</organism>
<keyword evidence="2" id="KW-0067">ATP-binding</keyword>
<evidence type="ECO:0000259" key="3">
    <source>
        <dbReference type="Pfam" id="PF06414"/>
    </source>
</evidence>